<evidence type="ECO:0008006" key="5">
    <source>
        <dbReference type="Google" id="ProtNLM"/>
    </source>
</evidence>
<feature type="signal peptide" evidence="2">
    <location>
        <begin position="1"/>
        <end position="27"/>
    </location>
</feature>
<dbReference type="EMBL" id="MCGI01000002">
    <property type="protein sequence ID" value="ODM12113.1"/>
    <property type="molecule type" value="Genomic_DNA"/>
</dbReference>
<accession>A0A1E3ATS7</accession>
<keyword evidence="2" id="KW-0732">Signal</keyword>
<evidence type="ECO:0000256" key="2">
    <source>
        <dbReference type="SAM" id="SignalP"/>
    </source>
</evidence>
<organism evidence="3 4">
    <name type="scientific">Eisenbergiella tayi</name>
    <dbReference type="NCBI Taxonomy" id="1432052"/>
    <lineage>
        <taxon>Bacteria</taxon>
        <taxon>Bacillati</taxon>
        <taxon>Bacillota</taxon>
        <taxon>Clostridia</taxon>
        <taxon>Lachnospirales</taxon>
        <taxon>Lachnospiraceae</taxon>
        <taxon>Eisenbergiella</taxon>
    </lineage>
</organism>
<protein>
    <recommendedName>
        <fullName evidence="5">Secreted protein</fullName>
    </recommendedName>
</protein>
<dbReference type="RefSeq" id="WP_069157217.1">
    <property type="nucleotide sequence ID" value="NZ_DBFYTC010000244.1"/>
</dbReference>
<evidence type="ECO:0000256" key="1">
    <source>
        <dbReference type="SAM" id="Coils"/>
    </source>
</evidence>
<evidence type="ECO:0000313" key="3">
    <source>
        <dbReference type="EMBL" id="ODM12113.1"/>
    </source>
</evidence>
<proteinExistence type="predicted"/>
<feature type="coiled-coil region" evidence="1">
    <location>
        <begin position="141"/>
        <end position="168"/>
    </location>
</feature>
<dbReference type="AlphaFoldDB" id="A0A1E3ATS7"/>
<sequence length="251" mass="27252">MKKKYFVSLAAAAVAALFCLMPVKADAAELINSDEYGEVLVVDVPGGEGLLFLGNTSGEVMQFLKESAGDPYFVRYNVMDATLAKVKATASSILVFDEEGELTGVKGPAEIGQDIAGHQAMIEALNNIDPQKQAELENQQLMSIAAQQKELQEDKEEALEQNRQALASGNAGDAAQYQFMAALYDQLLAVAAAKQQAVLLYQQQAVTEAQQVLLTIQELAGVIQQEIADYSIQYQQALSQIVMREILQSMQ</sequence>
<name>A0A1E3ATS7_9FIRM</name>
<gene>
    <name evidence="3" type="ORF">BEH84_02728</name>
</gene>
<keyword evidence="1" id="KW-0175">Coiled coil</keyword>
<reference evidence="3 4" key="1">
    <citation type="submission" date="2016-07" db="EMBL/GenBank/DDBJ databases">
        <title>Characterization of isolates of Eisenbergiella tayi derived from blood cultures, using whole genome sequencing.</title>
        <authorList>
            <person name="Burdz T."/>
            <person name="Wiebe D."/>
            <person name="Huynh C."/>
            <person name="Bernard K."/>
        </authorList>
    </citation>
    <scope>NUCLEOTIDE SEQUENCE [LARGE SCALE GENOMIC DNA]</scope>
    <source>
        <strain evidence="3 4">NML 120489</strain>
    </source>
</reference>
<dbReference type="GeneID" id="93303936"/>
<dbReference type="Proteomes" id="UP000095003">
    <property type="component" value="Unassembled WGS sequence"/>
</dbReference>
<feature type="chain" id="PRO_5009123146" description="Secreted protein" evidence="2">
    <location>
        <begin position="28"/>
        <end position="251"/>
    </location>
</feature>
<evidence type="ECO:0000313" key="4">
    <source>
        <dbReference type="Proteomes" id="UP000095003"/>
    </source>
</evidence>
<comment type="caution">
    <text evidence="3">The sequence shown here is derived from an EMBL/GenBank/DDBJ whole genome shotgun (WGS) entry which is preliminary data.</text>
</comment>